<dbReference type="GO" id="GO:0016020">
    <property type="term" value="C:membrane"/>
    <property type="evidence" value="ECO:0007669"/>
    <property type="project" value="GOC"/>
</dbReference>
<dbReference type="WBParaSite" id="TCNE_0000290201-mRNA-1">
    <property type="protein sequence ID" value="TCNE_0000290201-mRNA-1"/>
    <property type="gene ID" value="TCNE_0000290201"/>
</dbReference>
<dbReference type="InterPro" id="IPR051689">
    <property type="entry name" value="Sterol_desaturase/TMEM195"/>
</dbReference>
<feature type="domain" description="Fatty acid hydroxylase" evidence="7">
    <location>
        <begin position="114"/>
        <end position="258"/>
    </location>
</feature>
<evidence type="ECO:0000256" key="4">
    <source>
        <dbReference type="ARBA" id="ARBA00023002"/>
    </source>
</evidence>
<accession>A0A183U332</accession>
<dbReference type="Proteomes" id="UP000050794">
    <property type="component" value="Unassembled WGS sequence"/>
</dbReference>
<sequence length="363" mass="42662">MDVALTRLNLRNLRTIFYLVTPNETTFSHVNEVPRYIEDATSWFIILIIVEIIALHFQRKEHSFALNDTITSISSGVLSLLLKLGDRAVSLALYMYVYNHFRIVDLPVESSLTWFIGFLSQDLVYYLTHRAIHEAGVFWSFHQMHHSSEYYNLSTALRKAIILVSLRALSLACLADYGTILFDVLQSFIVPPPIFLVHRYLNFLYQFWIHTEIITSLGPLEYILNTPSHHRVHHGRNPYCIDKNYGGTLIIWDRLFGTFEWERDSERPIYGAVDNVKTFDQLYLQVGFRFVSCFVENERPLTCKQPLSSYCTYINLEYTYQHLSTWNQFSEIMSHKFMKGIENHLRAIFDLLIPFKYILLMRT</sequence>
<evidence type="ECO:0000313" key="10">
    <source>
        <dbReference type="WBParaSite" id="TCNE_0000290201-mRNA-1"/>
    </source>
</evidence>
<evidence type="ECO:0000256" key="2">
    <source>
        <dbReference type="ARBA" id="ARBA00022692"/>
    </source>
</evidence>
<reference evidence="8 9" key="2">
    <citation type="submission" date="2018-11" db="EMBL/GenBank/DDBJ databases">
        <authorList>
            <consortium name="Pathogen Informatics"/>
        </authorList>
    </citation>
    <scope>NUCLEOTIDE SEQUENCE [LARGE SCALE GENOMIC DNA]</scope>
</reference>
<dbReference type="GO" id="GO:0005783">
    <property type="term" value="C:endoplasmic reticulum"/>
    <property type="evidence" value="ECO:0007669"/>
    <property type="project" value="TreeGrafter"/>
</dbReference>
<proteinExistence type="predicted"/>
<comment type="subcellular location">
    <subcellularLocation>
        <location evidence="1">Endomembrane system</location>
        <topology evidence="1">Multi-pass membrane protein</topology>
    </subcellularLocation>
</comment>
<gene>
    <name evidence="8" type="ORF">TCNE_LOCUS2902</name>
</gene>
<keyword evidence="6" id="KW-0472">Membrane</keyword>
<dbReference type="AlphaFoldDB" id="A0A183U332"/>
<dbReference type="GO" id="GO:0008610">
    <property type="term" value="P:lipid biosynthetic process"/>
    <property type="evidence" value="ECO:0007669"/>
    <property type="project" value="InterPro"/>
</dbReference>
<keyword evidence="4" id="KW-0560">Oxidoreductase</keyword>
<evidence type="ECO:0000259" key="7">
    <source>
        <dbReference type="Pfam" id="PF04116"/>
    </source>
</evidence>
<evidence type="ECO:0000256" key="1">
    <source>
        <dbReference type="ARBA" id="ARBA00004127"/>
    </source>
</evidence>
<dbReference type="GO" id="GO:0005506">
    <property type="term" value="F:iron ion binding"/>
    <property type="evidence" value="ECO:0007669"/>
    <property type="project" value="InterPro"/>
</dbReference>
<dbReference type="PANTHER" id="PTHR21624">
    <property type="entry name" value="STEROL DESATURASE-RELATED PROTEIN"/>
    <property type="match status" value="1"/>
</dbReference>
<keyword evidence="3" id="KW-1133">Transmembrane helix</keyword>
<evidence type="ECO:0000256" key="3">
    <source>
        <dbReference type="ARBA" id="ARBA00022989"/>
    </source>
</evidence>
<evidence type="ECO:0000313" key="9">
    <source>
        <dbReference type="Proteomes" id="UP000050794"/>
    </source>
</evidence>
<keyword evidence="5" id="KW-0443">Lipid metabolism</keyword>
<dbReference type="PANTHER" id="PTHR21624:SF1">
    <property type="entry name" value="ALKYLGLYCEROL MONOOXYGENASE"/>
    <property type="match status" value="1"/>
</dbReference>
<protein>
    <submittedName>
        <fullName evidence="10">Fatty acid hydroxylase domain-containing protein</fullName>
    </submittedName>
</protein>
<dbReference type="EMBL" id="UYWY01003251">
    <property type="protein sequence ID" value="VDM28619.1"/>
    <property type="molecule type" value="Genomic_DNA"/>
</dbReference>
<name>A0A183U332_TOXCA</name>
<keyword evidence="2" id="KW-0812">Transmembrane</keyword>
<evidence type="ECO:0000256" key="6">
    <source>
        <dbReference type="ARBA" id="ARBA00023136"/>
    </source>
</evidence>
<dbReference type="GO" id="GO:0050479">
    <property type="term" value="F:glyceryl-ether monooxygenase activity"/>
    <property type="evidence" value="ECO:0007669"/>
    <property type="project" value="TreeGrafter"/>
</dbReference>
<organism evidence="9 10">
    <name type="scientific">Toxocara canis</name>
    <name type="common">Canine roundworm</name>
    <dbReference type="NCBI Taxonomy" id="6265"/>
    <lineage>
        <taxon>Eukaryota</taxon>
        <taxon>Metazoa</taxon>
        <taxon>Ecdysozoa</taxon>
        <taxon>Nematoda</taxon>
        <taxon>Chromadorea</taxon>
        <taxon>Rhabditida</taxon>
        <taxon>Spirurina</taxon>
        <taxon>Ascaridomorpha</taxon>
        <taxon>Ascaridoidea</taxon>
        <taxon>Toxocaridae</taxon>
        <taxon>Toxocara</taxon>
    </lineage>
</organism>
<dbReference type="GO" id="GO:0006643">
    <property type="term" value="P:membrane lipid metabolic process"/>
    <property type="evidence" value="ECO:0007669"/>
    <property type="project" value="TreeGrafter"/>
</dbReference>
<evidence type="ECO:0000313" key="8">
    <source>
        <dbReference type="EMBL" id="VDM28619.1"/>
    </source>
</evidence>
<dbReference type="Pfam" id="PF04116">
    <property type="entry name" value="FA_hydroxylase"/>
    <property type="match status" value="1"/>
</dbReference>
<dbReference type="InterPro" id="IPR006694">
    <property type="entry name" value="Fatty_acid_hydroxylase"/>
</dbReference>
<reference evidence="10" key="1">
    <citation type="submission" date="2016-06" db="UniProtKB">
        <authorList>
            <consortium name="WormBaseParasite"/>
        </authorList>
    </citation>
    <scope>IDENTIFICATION</scope>
</reference>
<keyword evidence="9" id="KW-1185">Reference proteome</keyword>
<evidence type="ECO:0000256" key="5">
    <source>
        <dbReference type="ARBA" id="ARBA00023098"/>
    </source>
</evidence>